<evidence type="ECO:0000256" key="2">
    <source>
        <dbReference type="ARBA" id="ARBA00005517"/>
    </source>
</evidence>
<name>A0A0U1KS40_9FIRM</name>
<keyword evidence="9" id="KW-1185">Reference proteome</keyword>
<comment type="similarity">
    <text evidence="2">Belongs to the threonine synthase family.</text>
</comment>
<proteinExistence type="inferred from homology"/>
<dbReference type="InterPro" id="IPR004450">
    <property type="entry name" value="Thr_synthase-like"/>
</dbReference>
<dbReference type="InterPro" id="IPR029144">
    <property type="entry name" value="Thr_synth_N"/>
</dbReference>
<dbReference type="GO" id="GO:0009088">
    <property type="term" value="P:threonine biosynthetic process"/>
    <property type="evidence" value="ECO:0007669"/>
    <property type="project" value="UniProtKB-UniRule"/>
</dbReference>
<evidence type="ECO:0000256" key="3">
    <source>
        <dbReference type="ARBA" id="ARBA00022898"/>
    </source>
</evidence>
<dbReference type="Pfam" id="PF00291">
    <property type="entry name" value="PALP"/>
    <property type="match status" value="1"/>
</dbReference>
<dbReference type="GO" id="GO:0005737">
    <property type="term" value="C:cytoplasm"/>
    <property type="evidence" value="ECO:0007669"/>
    <property type="project" value="TreeGrafter"/>
</dbReference>
<feature type="domain" description="Tryptophan synthase beta chain-like PALP" evidence="6">
    <location>
        <begin position="98"/>
        <end position="338"/>
    </location>
</feature>
<evidence type="ECO:0000313" key="9">
    <source>
        <dbReference type="Proteomes" id="UP000049855"/>
    </source>
</evidence>
<accession>A0A0U1KS40</accession>
<dbReference type="PANTHER" id="PTHR43515:SF1">
    <property type="entry name" value="THREONINE SYNTHASE-LIKE 1"/>
    <property type="match status" value="1"/>
</dbReference>
<gene>
    <name evidence="8" type="ORF">SpAn4DRAFT_4587</name>
</gene>
<comment type="cofactor">
    <cofactor evidence="1 5">
        <name>pyridoxal 5'-phosphate</name>
        <dbReference type="ChEBI" id="CHEBI:597326"/>
    </cofactor>
</comment>
<dbReference type="AlphaFoldDB" id="A0A0U1KS40"/>
<dbReference type="Gene3D" id="3.90.1380.10">
    <property type="entry name" value="Threonine synthase, N-terminal domain"/>
    <property type="match status" value="1"/>
</dbReference>
<evidence type="ECO:0000259" key="6">
    <source>
        <dbReference type="Pfam" id="PF00291"/>
    </source>
</evidence>
<keyword evidence="8" id="KW-0456">Lyase</keyword>
<feature type="modified residue" description="N6-(pyridoxal phosphate)lysine" evidence="5">
    <location>
        <position position="112"/>
    </location>
</feature>
<dbReference type="NCBIfam" id="TIGR00260">
    <property type="entry name" value="thrC"/>
    <property type="match status" value="1"/>
</dbReference>
<sequence>MYLSTRGQVDRLTAAQAIAQGIAPDGGLFVPEAIPFIDEPFIVRLQSLSYQERAAAILQLFLTDYTEEELKSCVAGAYGGGKFSSPAVAPVVKVNDRTFALELWHGPTSAFKDMALQLLPRLLSGALKKIGEQAQIVILVATSGDTGKAALEGFKDVEQTQVMVFYPEEGVSQIQRLQMVTQEGENLKVFAVKGNFDDAQTGVKRIFSDNSFNAELAHDGFKLSSANSINWGRLVPQIVYYFSAYADLVQNQQITQGDNVNFVVPTGNFGNILAGYYAKLMGLPINKLICASNSNNVLTDFLTTGVYSRNRQFYKTYSPSMDILISSNLERLLYQVTNQNSRQVNQWMEELNTTGEYRIGDEYLAVIKEVFPAGWVDDVQTAITIGRVHKEFGYALDPHTAVAWQVAETYRQQTGDTTLNIIVSTASPFKFNQTVLNALVGAERVTDKSEFAVLKQLSQIIDRPVPAALAELEHKAVRHTAVCGKQDMPMVVKAALNIR</sequence>
<evidence type="ECO:0000256" key="1">
    <source>
        <dbReference type="ARBA" id="ARBA00001933"/>
    </source>
</evidence>
<keyword evidence="3 5" id="KW-0663">Pyridoxal phosphate</keyword>
<dbReference type="Pfam" id="PF14821">
    <property type="entry name" value="Thr_synth_N"/>
    <property type="match status" value="1"/>
</dbReference>
<dbReference type="GO" id="GO:0004795">
    <property type="term" value="F:threonine synthase activity"/>
    <property type="evidence" value="ECO:0007669"/>
    <property type="project" value="UniProtKB-UniRule"/>
</dbReference>
<reference evidence="9" key="1">
    <citation type="submission" date="2015-03" db="EMBL/GenBank/DDBJ databases">
        <authorList>
            <person name="Nijsse Bart"/>
        </authorList>
    </citation>
    <scope>NUCLEOTIDE SEQUENCE [LARGE SCALE GENOMIC DNA]</scope>
</reference>
<evidence type="ECO:0000256" key="5">
    <source>
        <dbReference type="PIRSR" id="PIRSR604450-51"/>
    </source>
</evidence>
<dbReference type="PANTHER" id="PTHR43515">
    <property type="entry name" value="THREONINE SYNTHASE-LIKE 1"/>
    <property type="match status" value="1"/>
</dbReference>
<evidence type="ECO:0000259" key="7">
    <source>
        <dbReference type="Pfam" id="PF14821"/>
    </source>
</evidence>
<dbReference type="EMBL" id="CTRP01000002">
    <property type="protein sequence ID" value="CQR70075.1"/>
    <property type="molecule type" value="Genomic_DNA"/>
</dbReference>
<dbReference type="RefSeq" id="WP_021170701.1">
    <property type="nucleotide sequence ID" value="NZ_CTRP01000002.1"/>
</dbReference>
<dbReference type="Proteomes" id="UP000049855">
    <property type="component" value="Unassembled WGS sequence"/>
</dbReference>
<dbReference type="Gene3D" id="3.40.50.1100">
    <property type="match status" value="2"/>
</dbReference>
<dbReference type="Pfam" id="PF24857">
    <property type="entry name" value="THR4_C"/>
    <property type="match status" value="1"/>
</dbReference>
<protein>
    <recommendedName>
        <fullName evidence="4">Threonine synthase</fullName>
        <ecNumber evidence="4">4.2.3.1</ecNumber>
    </recommendedName>
</protein>
<organism evidence="8 9">
    <name type="scientific">Sporomusa ovata</name>
    <dbReference type="NCBI Taxonomy" id="2378"/>
    <lineage>
        <taxon>Bacteria</taxon>
        <taxon>Bacillati</taxon>
        <taxon>Bacillota</taxon>
        <taxon>Negativicutes</taxon>
        <taxon>Selenomonadales</taxon>
        <taxon>Sporomusaceae</taxon>
        <taxon>Sporomusa</taxon>
    </lineage>
</organism>
<dbReference type="InterPro" id="IPR037158">
    <property type="entry name" value="Thr_synth_N_sf"/>
</dbReference>
<dbReference type="SUPFAM" id="SSF53686">
    <property type="entry name" value="Tryptophan synthase beta subunit-like PLP-dependent enzymes"/>
    <property type="match status" value="1"/>
</dbReference>
<dbReference type="InterPro" id="IPR036052">
    <property type="entry name" value="TrpB-like_PALP_sf"/>
</dbReference>
<evidence type="ECO:0000313" key="8">
    <source>
        <dbReference type="EMBL" id="CQR70075.1"/>
    </source>
</evidence>
<feature type="domain" description="Threonine synthase N-terminal" evidence="7">
    <location>
        <begin position="2"/>
        <end position="78"/>
    </location>
</feature>
<dbReference type="EC" id="4.2.3.1" evidence="4"/>
<evidence type="ECO:0000256" key="4">
    <source>
        <dbReference type="NCBIfam" id="TIGR00260"/>
    </source>
</evidence>
<dbReference type="CDD" id="cd01560">
    <property type="entry name" value="Thr-synth_2"/>
    <property type="match status" value="1"/>
</dbReference>
<dbReference type="InterPro" id="IPR001926">
    <property type="entry name" value="TrpB-like_PALP"/>
</dbReference>